<dbReference type="PANTHER" id="PTHR47345:SF1">
    <property type="entry name" value="CUT9-INTERACTING PROTEIN SCN1"/>
    <property type="match status" value="1"/>
</dbReference>
<proteinExistence type="predicted"/>
<dbReference type="InterPro" id="IPR032466">
    <property type="entry name" value="Metal_Hydrolase"/>
</dbReference>
<dbReference type="AlphaFoldDB" id="A0A067P5J7"/>
<dbReference type="Proteomes" id="UP000027073">
    <property type="component" value="Unassembled WGS sequence"/>
</dbReference>
<reference evidence="2" key="1">
    <citation type="journal article" date="2014" name="Proc. Natl. Acad. Sci. U.S.A.">
        <title>Extensive sampling of basidiomycete genomes demonstrates inadequacy of the white-rot/brown-rot paradigm for wood decay fungi.</title>
        <authorList>
            <person name="Riley R."/>
            <person name="Salamov A.A."/>
            <person name="Brown D.W."/>
            <person name="Nagy L.G."/>
            <person name="Floudas D."/>
            <person name="Held B.W."/>
            <person name="Levasseur A."/>
            <person name="Lombard V."/>
            <person name="Morin E."/>
            <person name="Otillar R."/>
            <person name="Lindquist E.A."/>
            <person name="Sun H."/>
            <person name="LaButti K.M."/>
            <person name="Schmutz J."/>
            <person name="Jabbour D."/>
            <person name="Luo H."/>
            <person name="Baker S.E."/>
            <person name="Pisabarro A.G."/>
            <person name="Walton J.D."/>
            <person name="Blanchette R.A."/>
            <person name="Henrissat B."/>
            <person name="Martin F."/>
            <person name="Cullen D."/>
            <person name="Hibbett D.S."/>
            <person name="Grigoriev I.V."/>
        </authorList>
    </citation>
    <scope>NUCLEOTIDE SEQUENCE [LARGE SCALE GENOMIC DNA]</scope>
    <source>
        <strain evidence="2">PC15</strain>
    </source>
</reference>
<gene>
    <name evidence="1" type="ORF">PLEOSDRAFT_1075328</name>
</gene>
<dbReference type="SUPFAM" id="SSF51556">
    <property type="entry name" value="Metallo-dependent hydrolases"/>
    <property type="match status" value="1"/>
</dbReference>
<dbReference type="VEuPathDB" id="FungiDB:PLEOSDRAFT_1075328"/>
<dbReference type="EMBL" id="KL198006">
    <property type="protein sequence ID" value="KDQ31161.1"/>
    <property type="molecule type" value="Genomic_DNA"/>
</dbReference>
<dbReference type="OrthoDB" id="413993at2759"/>
<dbReference type="Gene3D" id="3.20.20.140">
    <property type="entry name" value="Metal-dependent hydrolases"/>
    <property type="match status" value="1"/>
</dbReference>
<evidence type="ECO:0000313" key="1">
    <source>
        <dbReference type="EMBL" id="KDQ31161.1"/>
    </source>
</evidence>
<sequence>MTVTDDPAAATTRDGGEPVAACDAVLRHVVDVHCHPTDSPATLSPDSMHRLPITICPMASRKSDQPRVRALAQAHPDKVIPGFGYHPWFSHQIATEPVISKRDHYSSIFLKAPIKSDHEDLFNELLESLPDPILLTDVLAELKQNLTDFPNAMLGEVGIDRSFRIPIDFDVSPRKLTPFTVPLEHQISIVEAQLQVAVDLGRNVSFHSVKAQKATLDLMDRMVEKHGDRWYRISADMHSCGFSPQTWTDVQKKHGNIFLSLSTTINEKSPNHRELIAVCSPNRLLVESDFNDIRGCAERTWEMVKIIADVKGWVVEDEWVEGDVLEEDWGVVRRLERSFRLFKQGQHTLPTRKRSAATSKGTP</sequence>
<organism evidence="1 2">
    <name type="scientific">Pleurotus ostreatus (strain PC15)</name>
    <name type="common">Oyster mushroom</name>
    <dbReference type="NCBI Taxonomy" id="1137138"/>
    <lineage>
        <taxon>Eukaryota</taxon>
        <taxon>Fungi</taxon>
        <taxon>Dikarya</taxon>
        <taxon>Basidiomycota</taxon>
        <taxon>Agaricomycotina</taxon>
        <taxon>Agaricomycetes</taxon>
        <taxon>Agaricomycetidae</taxon>
        <taxon>Agaricales</taxon>
        <taxon>Pleurotineae</taxon>
        <taxon>Pleurotaceae</taxon>
        <taxon>Pleurotus</taxon>
    </lineage>
</organism>
<protein>
    <recommendedName>
        <fullName evidence="3">TatD DNase family Scn1</fullName>
    </recommendedName>
</protein>
<evidence type="ECO:0008006" key="3">
    <source>
        <dbReference type="Google" id="ProtNLM"/>
    </source>
</evidence>
<dbReference type="InParanoid" id="A0A067P5J7"/>
<dbReference type="GO" id="GO:0016788">
    <property type="term" value="F:hydrolase activity, acting on ester bonds"/>
    <property type="evidence" value="ECO:0007669"/>
    <property type="project" value="InterPro"/>
</dbReference>
<dbReference type="InterPro" id="IPR001130">
    <property type="entry name" value="TatD-like"/>
</dbReference>
<evidence type="ECO:0000313" key="2">
    <source>
        <dbReference type="Proteomes" id="UP000027073"/>
    </source>
</evidence>
<name>A0A067P5J7_PLEO1</name>
<dbReference type="Pfam" id="PF01026">
    <property type="entry name" value="TatD_DNase"/>
    <property type="match status" value="1"/>
</dbReference>
<accession>A0A067P5J7</accession>
<dbReference type="HOGENOM" id="CLU_031506_3_0_1"/>
<dbReference type="InterPro" id="IPR053044">
    <property type="entry name" value="Metallo-hydrolase/TatD-type"/>
</dbReference>
<dbReference type="PANTHER" id="PTHR47345">
    <property type="entry name" value="CUT9-INTERACTING PROTEIN SCN1"/>
    <property type="match status" value="1"/>
</dbReference>
<dbReference type="FunCoup" id="A0A067P5J7">
    <property type="interactions" value="14"/>
</dbReference>